<comment type="caution">
    <text evidence="2">The sequence shown here is derived from an EMBL/GenBank/DDBJ whole genome shotgun (WGS) entry which is preliminary data.</text>
</comment>
<feature type="region of interest" description="Disordered" evidence="1">
    <location>
        <begin position="86"/>
        <end position="105"/>
    </location>
</feature>
<organism evidence="2 3">
    <name type="scientific">Pseudonocardia parietis</name>
    <dbReference type="NCBI Taxonomy" id="570936"/>
    <lineage>
        <taxon>Bacteria</taxon>
        <taxon>Bacillati</taxon>
        <taxon>Actinomycetota</taxon>
        <taxon>Actinomycetes</taxon>
        <taxon>Pseudonocardiales</taxon>
        <taxon>Pseudonocardiaceae</taxon>
        <taxon>Pseudonocardia</taxon>
    </lineage>
</organism>
<accession>A0ABS4W8K7</accession>
<dbReference type="RefSeq" id="WP_210037016.1">
    <property type="nucleotide sequence ID" value="NZ_JAGINU010000004.1"/>
</dbReference>
<evidence type="ECO:0000313" key="2">
    <source>
        <dbReference type="EMBL" id="MBP2371964.1"/>
    </source>
</evidence>
<sequence length="154" mass="16758">MTPPFTAWQLCAQIAVRRGRPIRITATDLGGVTAIGHLVTLPTQDRILHDSRAPRPLQEAVIYHELAHLALGHLEPGAMPLTCGALLGEDEDPSEGAPGNDDDMEWEAEAAATELGRLGATRQKPDEYQLSATWSAEQGIAATFGLVQRRWRQT</sequence>
<evidence type="ECO:0000256" key="1">
    <source>
        <dbReference type="SAM" id="MobiDB-lite"/>
    </source>
</evidence>
<evidence type="ECO:0000313" key="3">
    <source>
        <dbReference type="Proteomes" id="UP001519295"/>
    </source>
</evidence>
<name>A0ABS4W8K7_9PSEU</name>
<gene>
    <name evidence="2" type="ORF">JOF36_007737</name>
</gene>
<dbReference type="EMBL" id="JAGINU010000004">
    <property type="protein sequence ID" value="MBP2371964.1"/>
    <property type="molecule type" value="Genomic_DNA"/>
</dbReference>
<proteinExistence type="predicted"/>
<protein>
    <recommendedName>
        <fullName evidence="4">IrrE N-terminal-like domain-containing protein</fullName>
    </recommendedName>
</protein>
<evidence type="ECO:0008006" key="4">
    <source>
        <dbReference type="Google" id="ProtNLM"/>
    </source>
</evidence>
<feature type="compositionally biased region" description="Acidic residues" evidence="1">
    <location>
        <begin position="88"/>
        <end position="105"/>
    </location>
</feature>
<dbReference type="Proteomes" id="UP001519295">
    <property type="component" value="Unassembled WGS sequence"/>
</dbReference>
<keyword evidence="3" id="KW-1185">Reference proteome</keyword>
<reference evidence="2 3" key="1">
    <citation type="submission" date="2021-03" db="EMBL/GenBank/DDBJ databases">
        <title>Sequencing the genomes of 1000 actinobacteria strains.</title>
        <authorList>
            <person name="Klenk H.-P."/>
        </authorList>
    </citation>
    <scope>NUCLEOTIDE SEQUENCE [LARGE SCALE GENOMIC DNA]</scope>
    <source>
        <strain evidence="2 3">DSM 45256</strain>
    </source>
</reference>